<dbReference type="EMBL" id="CAKOGP040001725">
    <property type="protein sequence ID" value="CAJ1947097.1"/>
    <property type="molecule type" value="Genomic_DNA"/>
</dbReference>
<comment type="caution">
    <text evidence="2">The sequence shown here is derived from an EMBL/GenBank/DDBJ whole genome shotgun (WGS) entry which is preliminary data.</text>
</comment>
<name>A0AAD2JGM3_9STRA</name>
<keyword evidence="1" id="KW-0175">Coiled coil</keyword>
<evidence type="ECO:0000313" key="3">
    <source>
        <dbReference type="Proteomes" id="UP001295423"/>
    </source>
</evidence>
<reference evidence="2" key="1">
    <citation type="submission" date="2023-08" db="EMBL/GenBank/DDBJ databases">
        <authorList>
            <person name="Audoor S."/>
            <person name="Bilcke G."/>
        </authorList>
    </citation>
    <scope>NUCLEOTIDE SEQUENCE</scope>
</reference>
<keyword evidence="3" id="KW-1185">Reference proteome</keyword>
<feature type="coiled-coil region" evidence="1">
    <location>
        <begin position="112"/>
        <end position="139"/>
    </location>
</feature>
<sequence>MIVTTMAVTESNTLGCAQTSSNAKQDYVSKKQVALKPNIRKPNIPTRSYSEIDRLLDASEAGDESGHSETEAYDETIEPVSSAEFIVDLSRLTPEEVASLLKRTKEDGERRRAENANNVRQMQVKLTNLESKLKKKLAMTSMAPYTQAMKTDMPLPTYVTANQKQLCRAFHVHEVYMNQTKKMQKKNKKLLSFLKKQIKLLQEDSKRREASLQDEVTESRAEVVKMCRVLEINPEDWKRPGENELMKKVSEVLSGVPMLGEWARSFSEGSTRSLSQSCSQGSS</sequence>
<evidence type="ECO:0000256" key="1">
    <source>
        <dbReference type="SAM" id="Coils"/>
    </source>
</evidence>
<organism evidence="2 3">
    <name type="scientific">Cylindrotheca closterium</name>
    <dbReference type="NCBI Taxonomy" id="2856"/>
    <lineage>
        <taxon>Eukaryota</taxon>
        <taxon>Sar</taxon>
        <taxon>Stramenopiles</taxon>
        <taxon>Ochrophyta</taxon>
        <taxon>Bacillariophyta</taxon>
        <taxon>Bacillariophyceae</taxon>
        <taxon>Bacillariophycidae</taxon>
        <taxon>Bacillariales</taxon>
        <taxon>Bacillariaceae</taxon>
        <taxon>Cylindrotheca</taxon>
    </lineage>
</organism>
<accession>A0AAD2JGM3</accession>
<protein>
    <submittedName>
        <fullName evidence="2">Uncharacterized protein</fullName>
    </submittedName>
</protein>
<proteinExistence type="predicted"/>
<dbReference type="AlphaFoldDB" id="A0AAD2JGM3"/>
<dbReference type="Proteomes" id="UP001295423">
    <property type="component" value="Unassembled WGS sequence"/>
</dbReference>
<gene>
    <name evidence="2" type="ORF">CYCCA115_LOCUS10976</name>
</gene>
<evidence type="ECO:0000313" key="2">
    <source>
        <dbReference type="EMBL" id="CAJ1947097.1"/>
    </source>
</evidence>